<dbReference type="OrthoDB" id="4366615at2"/>
<name>A0A1V9FZ94_9BACT</name>
<sequence length="304" mass="33518">MGNSRWSNDAYKHLRASYSNKSTAQVFTSRSIDKDMSPRGVQFRESRDSDAHPESLAIGVFLDETGSMGSIPDILVRHKLGELMNTLIAHGVPDAQVLFGGIGDHYADHSPLQVGQFESGTDELNQWLTKIFLEGGGGGQSMESYALAWLFFARHTSIDCFEKRNQKGFLFTIGDEGVHKALERDFLTDLLGYPFYEDIPAEQLLAEAQRMYHVFHLHVTETSTGSSRGITDGWRKLLQERLILVEDYNNIAEIIASTVAVVMGADLKEVVAAFDTTTAKQVSNALVQISNGVITGKQSGIVSL</sequence>
<keyword evidence="2" id="KW-1185">Reference proteome</keyword>
<evidence type="ECO:0000313" key="2">
    <source>
        <dbReference type="Proteomes" id="UP000192276"/>
    </source>
</evidence>
<dbReference type="RefSeq" id="WP_081163771.1">
    <property type="nucleotide sequence ID" value="NZ_LWBP01000100.1"/>
</dbReference>
<comment type="caution">
    <text evidence="1">The sequence shown here is derived from an EMBL/GenBank/DDBJ whole genome shotgun (WGS) entry which is preliminary data.</text>
</comment>
<dbReference type="EMBL" id="LWBP01000100">
    <property type="protein sequence ID" value="OQP63691.1"/>
    <property type="molecule type" value="Genomic_DNA"/>
</dbReference>
<accession>A0A1V9FZ94</accession>
<organism evidence="1 2">
    <name type="scientific">Niastella populi</name>
    <dbReference type="NCBI Taxonomy" id="550983"/>
    <lineage>
        <taxon>Bacteria</taxon>
        <taxon>Pseudomonadati</taxon>
        <taxon>Bacteroidota</taxon>
        <taxon>Chitinophagia</taxon>
        <taxon>Chitinophagales</taxon>
        <taxon>Chitinophagaceae</taxon>
        <taxon>Niastella</taxon>
    </lineage>
</organism>
<evidence type="ECO:0008006" key="3">
    <source>
        <dbReference type="Google" id="ProtNLM"/>
    </source>
</evidence>
<dbReference type="AlphaFoldDB" id="A0A1V9FZ94"/>
<reference evidence="2" key="1">
    <citation type="submission" date="2016-04" db="EMBL/GenBank/DDBJ databases">
        <authorList>
            <person name="Chen L."/>
            <person name="Zhuang W."/>
            <person name="Wang G."/>
        </authorList>
    </citation>
    <scope>NUCLEOTIDE SEQUENCE [LARGE SCALE GENOMIC DNA]</scope>
    <source>
        <strain evidence="2">208</strain>
    </source>
</reference>
<proteinExistence type="predicted"/>
<dbReference type="STRING" id="550983.A4R26_17135"/>
<protein>
    <recommendedName>
        <fullName evidence="3">VWFA domain-containing protein</fullName>
    </recommendedName>
</protein>
<evidence type="ECO:0000313" key="1">
    <source>
        <dbReference type="EMBL" id="OQP63691.1"/>
    </source>
</evidence>
<gene>
    <name evidence="1" type="ORF">A4R26_17135</name>
</gene>
<dbReference type="Proteomes" id="UP000192276">
    <property type="component" value="Unassembled WGS sequence"/>
</dbReference>